<dbReference type="Proteomes" id="UP001151699">
    <property type="component" value="Chromosome X"/>
</dbReference>
<comment type="caution">
    <text evidence="2">The sequence shown here is derived from an EMBL/GenBank/DDBJ whole genome shotgun (WGS) entry which is preliminary data.</text>
</comment>
<evidence type="ECO:0000313" key="3">
    <source>
        <dbReference type="Proteomes" id="UP001151699"/>
    </source>
</evidence>
<feature type="region of interest" description="Disordered" evidence="1">
    <location>
        <begin position="168"/>
        <end position="192"/>
    </location>
</feature>
<protein>
    <submittedName>
        <fullName evidence="2">Uncharacterized protein</fullName>
    </submittedName>
</protein>
<proteinExistence type="predicted"/>
<feature type="region of interest" description="Disordered" evidence="1">
    <location>
        <begin position="298"/>
        <end position="335"/>
    </location>
</feature>
<dbReference type="EMBL" id="WJQU01000003">
    <property type="protein sequence ID" value="KAJ6639267.1"/>
    <property type="molecule type" value="Genomic_DNA"/>
</dbReference>
<keyword evidence="3" id="KW-1185">Reference proteome</keyword>
<reference evidence="2" key="1">
    <citation type="submission" date="2022-07" db="EMBL/GenBank/DDBJ databases">
        <authorList>
            <person name="Trinca V."/>
            <person name="Uliana J.V.C."/>
            <person name="Torres T.T."/>
            <person name="Ward R.J."/>
            <person name="Monesi N."/>
        </authorList>
    </citation>
    <scope>NUCLEOTIDE SEQUENCE</scope>
    <source>
        <strain evidence="2">HSMRA1968</strain>
        <tissue evidence="2">Whole embryos</tissue>
    </source>
</reference>
<feature type="compositionally biased region" description="Low complexity" evidence="1">
    <location>
        <begin position="299"/>
        <end position="308"/>
    </location>
</feature>
<evidence type="ECO:0000256" key="1">
    <source>
        <dbReference type="SAM" id="MobiDB-lite"/>
    </source>
</evidence>
<feature type="region of interest" description="Disordered" evidence="1">
    <location>
        <begin position="1"/>
        <end position="53"/>
    </location>
</feature>
<dbReference type="AlphaFoldDB" id="A0A9Q0MYS5"/>
<accession>A0A9Q0MYS5</accession>
<gene>
    <name evidence="2" type="ORF">Bhyg_12010</name>
</gene>
<organism evidence="2 3">
    <name type="scientific">Pseudolycoriella hygida</name>
    <dbReference type="NCBI Taxonomy" id="35572"/>
    <lineage>
        <taxon>Eukaryota</taxon>
        <taxon>Metazoa</taxon>
        <taxon>Ecdysozoa</taxon>
        <taxon>Arthropoda</taxon>
        <taxon>Hexapoda</taxon>
        <taxon>Insecta</taxon>
        <taxon>Pterygota</taxon>
        <taxon>Neoptera</taxon>
        <taxon>Endopterygota</taxon>
        <taxon>Diptera</taxon>
        <taxon>Nematocera</taxon>
        <taxon>Sciaroidea</taxon>
        <taxon>Sciaridae</taxon>
        <taxon>Pseudolycoriella</taxon>
    </lineage>
</organism>
<name>A0A9Q0MYS5_9DIPT</name>
<sequence length="461" mass="52017">MDLHSEDTGDGGSSIEEDIRGDVNLYKDNDTFRKPKQIKKSKPLQAGDGIKPEKVAHTDTSKKFVTFGNTHVVESVSLSEHGTCESQEKLDLPGRVSFSKSDVYEIDFSDYENDEELLKNYSMSLDKSIFNKIISTPTTVNSQENGGQDVGGFCCLLKCNSMQTREEGDLSSTDKISLKNESSDQSDTNAVIGDYKKGIESLNRKHNTEIAEREEADSSSVKHDVQKSNFNRYGNEATPPMENINITKFYDDKTAFNNSKSVNLINLKSLSCNGENKSSNEVINNYIKITNQKEIYTPSSSKQNNLTKTNKKKKSNKPKQPSAETAKLKQRPGENLDEFQIEKVESWMSINEKSFSNSKCVESGAYNNEWRQTPNSKTDDEGNFSFEDPIDDVSNEESNYDEIVSVIKEIDEEKSKDLGNITQNPANVSRGRSVWLISVSKKQKYRVRKPIQDHFHDTGFW</sequence>
<evidence type="ECO:0000313" key="2">
    <source>
        <dbReference type="EMBL" id="KAJ6639267.1"/>
    </source>
</evidence>
<feature type="compositionally biased region" description="Basic and acidic residues" evidence="1">
    <location>
        <begin position="17"/>
        <end position="33"/>
    </location>
</feature>